<name>A0A6G8ANX2_9ENTE</name>
<dbReference type="InterPro" id="IPR050266">
    <property type="entry name" value="AB_hydrolase_sf"/>
</dbReference>
<feature type="transmembrane region" description="Helical" evidence="1">
    <location>
        <begin position="21"/>
        <end position="40"/>
    </location>
</feature>
<organism evidence="3 4">
    <name type="scientific">Vagococcus coleopterorum</name>
    <dbReference type="NCBI Taxonomy" id="2714946"/>
    <lineage>
        <taxon>Bacteria</taxon>
        <taxon>Bacillati</taxon>
        <taxon>Bacillota</taxon>
        <taxon>Bacilli</taxon>
        <taxon>Lactobacillales</taxon>
        <taxon>Enterococcaceae</taxon>
        <taxon>Vagococcus</taxon>
    </lineage>
</organism>
<evidence type="ECO:0000259" key="2">
    <source>
        <dbReference type="Pfam" id="PF00561"/>
    </source>
</evidence>
<dbReference type="InterPro" id="IPR000073">
    <property type="entry name" value="AB_hydrolase_1"/>
</dbReference>
<dbReference type="Pfam" id="PF00561">
    <property type="entry name" value="Abhydrolase_1"/>
    <property type="match status" value="1"/>
</dbReference>
<dbReference type="EMBL" id="CP049886">
    <property type="protein sequence ID" value="QIL46771.1"/>
    <property type="molecule type" value="Genomic_DNA"/>
</dbReference>
<dbReference type="PANTHER" id="PTHR43798:SF33">
    <property type="entry name" value="HYDROLASE, PUTATIVE (AFU_ORTHOLOGUE AFUA_2G14860)-RELATED"/>
    <property type="match status" value="1"/>
</dbReference>
<dbReference type="AlphaFoldDB" id="A0A6G8ANX2"/>
<dbReference type="InterPro" id="IPR029058">
    <property type="entry name" value="AB_hydrolase_fold"/>
</dbReference>
<protein>
    <submittedName>
        <fullName evidence="3">Alpha/beta hydrolase</fullName>
    </submittedName>
</protein>
<dbReference type="GO" id="GO:0016787">
    <property type="term" value="F:hydrolase activity"/>
    <property type="evidence" value="ECO:0007669"/>
    <property type="project" value="UniProtKB-KW"/>
</dbReference>
<evidence type="ECO:0000256" key="1">
    <source>
        <dbReference type="SAM" id="Phobius"/>
    </source>
</evidence>
<sequence>MTKIKKNKSLVRRLVEGFGKSILGIIIALIGFLLITFTVHQVSLKSEVKRIEPYGEKLKVFDGEMNIVDVGEGEKTILLLPGQGTASPYLDFKPMIDELKKDHRVVTIEPFGYGLSSQTDRRRSVENIVEEIHEVAKSLNLSKYTLMGHSIAGLYAVNYAQDYPEEMEGFVGIDSSTPEQPWPGIDMTVFDFLKTAGVFRALIKVNPETGLGVTKESPDFEQIKLLTMKNMSSRAMKDELQELSNSFPDSRGLTYPKDMPVLLFVADNEMNQKNWLEMHQAQVKDLNKGALIELPGAHYLHHTQMETIVKETTDFLK</sequence>
<dbReference type="Proteomes" id="UP000500890">
    <property type="component" value="Chromosome"/>
</dbReference>
<dbReference type="Gene3D" id="3.40.50.1820">
    <property type="entry name" value="alpha/beta hydrolase"/>
    <property type="match status" value="1"/>
</dbReference>
<dbReference type="GO" id="GO:0016020">
    <property type="term" value="C:membrane"/>
    <property type="evidence" value="ECO:0007669"/>
    <property type="project" value="TreeGrafter"/>
</dbReference>
<keyword evidence="4" id="KW-1185">Reference proteome</keyword>
<keyword evidence="3" id="KW-0378">Hydrolase</keyword>
<gene>
    <name evidence="3" type="ORF">G7081_06680</name>
</gene>
<keyword evidence="1" id="KW-0472">Membrane</keyword>
<feature type="domain" description="AB hydrolase-1" evidence="2">
    <location>
        <begin position="76"/>
        <end position="183"/>
    </location>
</feature>
<dbReference type="PANTHER" id="PTHR43798">
    <property type="entry name" value="MONOACYLGLYCEROL LIPASE"/>
    <property type="match status" value="1"/>
</dbReference>
<dbReference type="RefSeq" id="WP_166008159.1">
    <property type="nucleotide sequence ID" value="NZ_CP049886.1"/>
</dbReference>
<reference evidence="3 4" key="1">
    <citation type="submission" date="2020-03" db="EMBL/GenBank/DDBJ databases">
        <title>Vagococcus sp. nov., isolated from beetles.</title>
        <authorList>
            <person name="Hyun D.-W."/>
            <person name="Bae J.-W."/>
        </authorList>
    </citation>
    <scope>NUCLEOTIDE SEQUENCE [LARGE SCALE GENOMIC DNA]</scope>
    <source>
        <strain evidence="3 4">HDW17A</strain>
    </source>
</reference>
<evidence type="ECO:0000313" key="3">
    <source>
        <dbReference type="EMBL" id="QIL46771.1"/>
    </source>
</evidence>
<dbReference type="SUPFAM" id="SSF53474">
    <property type="entry name" value="alpha/beta-Hydrolases"/>
    <property type="match status" value="1"/>
</dbReference>
<keyword evidence="1" id="KW-0812">Transmembrane</keyword>
<keyword evidence="1" id="KW-1133">Transmembrane helix</keyword>
<accession>A0A6G8ANX2</accession>
<proteinExistence type="predicted"/>
<dbReference type="KEGG" id="vah:G7081_06680"/>
<evidence type="ECO:0000313" key="4">
    <source>
        <dbReference type="Proteomes" id="UP000500890"/>
    </source>
</evidence>